<feature type="transmembrane region" description="Helical" evidence="7">
    <location>
        <begin position="238"/>
        <end position="258"/>
    </location>
</feature>
<keyword evidence="9" id="KW-1185">Reference proteome</keyword>
<feature type="transmembrane region" description="Helical" evidence="7">
    <location>
        <begin position="146"/>
        <end position="172"/>
    </location>
</feature>
<organism evidence="8 9">
    <name type="scientific">Nocardioides soli</name>
    <dbReference type="NCBI Taxonomy" id="1036020"/>
    <lineage>
        <taxon>Bacteria</taxon>
        <taxon>Bacillati</taxon>
        <taxon>Actinomycetota</taxon>
        <taxon>Actinomycetes</taxon>
        <taxon>Propionibacteriales</taxon>
        <taxon>Nocardioidaceae</taxon>
        <taxon>Nocardioides</taxon>
    </lineage>
</organism>
<keyword evidence="3 7" id="KW-0812">Transmembrane</keyword>
<feature type="region of interest" description="Disordered" evidence="6">
    <location>
        <begin position="1"/>
        <end position="25"/>
    </location>
</feature>
<dbReference type="PANTHER" id="PTHR32196:SF72">
    <property type="entry name" value="RIBOSE IMPORT PERMEASE PROTEIN RBSC"/>
    <property type="match status" value="1"/>
</dbReference>
<name>A0A7W4VX24_9ACTN</name>
<dbReference type="GO" id="GO:0005886">
    <property type="term" value="C:plasma membrane"/>
    <property type="evidence" value="ECO:0007669"/>
    <property type="project" value="UniProtKB-SubCell"/>
</dbReference>
<keyword evidence="4 7" id="KW-1133">Transmembrane helix</keyword>
<accession>A0A7W4VX24</accession>
<evidence type="ECO:0000256" key="6">
    <source>
        <dbReference type="SAM" id="MobiDB-lite"/>
    </source>
</evidence>
<evidence type="ECO:0000256" key="3">
    <source>
        <dbReference type="ARBA" id="ARBA00022692"/>
    </source>
</evidence>
<feature type="transmembrane region" description="Helical" evidence="7">
    <location>
        <begin position="117"/>
        <end position="139"/>
    </location>
</feature>
<dbReference type="AlphaFoldDB" id="A0A7W4VX24"/>
<dbReference type="Proteomes" id="UP000589626">
    <property type="component" value="Unassembled WGS sequence"/>
</dbReference>
<feature type="transmembrane region" description="Helical" evidence="7">
    <location>
        <begin position="41"/>
        <end position="60"/>
    </location>
</feature>
<proteinExistence type="predicted"/>
<dbReference type="Pfam" id="PF02653">
    <property type="entry name" value="BPD_transp_2"/>
    <property type="match status" value="1"/>
</dbReference>
<feature type="transmembrane region" description="Helical" evidence="7">
    <location>
        <begin position="184"/>
        <end position="205"/>
    </location>
</feature>
<feature type="transmembrane region" description="Helical" evidence="7">
    <location>
        <begin position="291"/>
        <end position="308"/>
    </location>
</feature>
<feature type="transmembrane region" description="Helical" evidence="7">
    <location>
        <begin position="66"/>
        <end position="87"/>
    </location>
</feature>
<gene>
    <name evidence="8" type="ORF">FHU40_002700</name>
</gene>
<evidence type="ECO:0000256" key="7">
    <source>
        <dbReference type="SAM" id="Phobius"/>
    </source>
</evidence>
<comment type="caution">
    <text evidence="8">The sequence shown here is derived from an EMBL/GenBank/DDBJ whole genome shotgun (WGS) entry which is preliminary data.</text>
</comment>
<keyword evidence="2" id="KW-1003">Cell membrane</keyword>
<feature type="transmembrane region" description="Helical" evidence="7">
    <location>
        <begin position="264"/>
        <end position="284"/>
    </location>
</feature>
<evidence type="ECO:0000256" key="2">
    <source>
        <dbReference type="ARBA" id="ARBA00022475"/>
    </source>
</evidence>
<dbReference type="CDD" id="cd06579">
    <property type="entry name" value="TM_PBP1_transp_AraH_like"/>
    <property type="match status" value="1"/>
</dbReference>
<dbReference type="InterPro" id="IPR001851">
    <property type="entry name" value="ABC_transp_permease"/>
</dbReference>
<dbReference type="RefSeq" id="WP_183592799.1">
    <property type="nucleotide sequence ID" value="NZ_JACHWR010000002.1"/>
</dbReference>
<sequence length="340" mass="33592">MSNTTLTAPAQGDAAGKPTPNEPGRTVGLGTLAGRMARQGGLLAVIVVMVIGFGIAKPFFLDSSNLMNVLLQSAVVGILALGQTYVLITGGIDLSIGSTVAVTAVCAGLFSHSMPPALAILGALVVGALCGLVNGLLITVTKITPFIVTLGTMSIYAGLALIIAGGQAVYGIPTGFQDALAGGIAGIPIPVFLFVVLTIVSALVLKYTLFGEYLIAIGGNSEVARLAGIRVGRHTASAYVVAGAGAGLAGAILTARLGAADPTLGADLLLTAIAATVMGGTKLAGGEGSMVGAAFGAVLIATLTAGLTSLNVQAFYQQVAVGAAIILALLVDQAARARKA</sequence>
<evidence type="ECO:0000256" key="5">
    <source>
        <dbReference type="ARBA" id="ARBA00023136"/>
    </source>
</evidence>
<reference evidence="8 9" key="1">
    <citation type="submission" date="2020-08" db="EMBL/GenBank/DDBJ databases">
        <title>Sequencing the genomes of 1000 actinobacteria strains.</title>
        <authorList>
            <person name="Klenk H.-P."/>
        </authorList>
    </citation>
    <scope>NUCLEOTIDE SEQUENCE [LARGE SCALE GENOMIC DNA]</scope>
    <source>
        <strain evidence="8 9">DSM 105498</strain>
    </source>
</reference>
<dbReference type="EMBL" id="JACHWR010000002">
    <property type="protein sequence ID" value="MBB3042882.1"/>
    <property type="molecule type" value="Genomic_DNA"/>
</dbReference>
<dbReference type="GO" id="GO:0022857">
    <property type="term" value="F:transmembrane transporter activity"/>
    <property type="evidence" value="ECO:0007669"/>
    <property type="project" value="InterPro"/>
</dbReference>
<evidence type="ECO:0000313" key="8">
    <source>
        <dbReference type="EMBL" id="MBB3042882.1"/>
    </source>
</evidence>
<feature type="transmembrane region" description="Helical" evidence="7">
    <location>
        <begin position="314"/>
        <end position="331"/>
    </location>
</feature>
<protein>
    <submittedName>
        <fullName evidence="8">Ribose transport system permease protein</fullName>
    </submittedName>
</protein>
<evidence type="ECO:0000256" key="1">
    <source>
        <dbReference type="ARBA" id="ARBA00004651"/>
    </source>
</evidence>
<dbReference type="PANTHER" id="PTHR32196">
    <property type="entry name" value="ABC TRANSPORTER PERMEASE PROTEIN YPHD-RELATED-RELATED"/>
    <property type="match status" value="1"/>
</dbReference>
<evidence type="ECO:0000256" key="4">
    <source>
        <dbReference type="ARBA" id="ARBA00022989"/>
    </source>
</evidence>
<comment type="subcellular location">
    <subcellularLocation>
        <location evidence="1">Cell membrane</location>
        <topology evidence="1">Multi-pass membrane protein</topology>
    </subcellularLocation>
</comment>
<keyword evidence="5 7" id="KW-0472">Membrane</keyword>
<evidence type="ECO:0000313" key="9">
    <source>
        <dbReference type="Proteomes" id="UP000589626"/>
    </source>
</evidence>